<dbReference type="InterPro" id="IPR001623">
    <property type="entry name" value="DnaJ_domain"/>
</dbReference>
<dbReference type="EMBL" id="LN899824">
    <property type="protein sequence ID" value="CUV28156.1"/>
    <property type="molecule type" value="Genomic_DNA"/>
</dbReference>
<dbReference type="SUPFAM" id="SSF46565">
    <property type="entry name" value="Chaperone J-domain"/>
    <property type="match status" value="1"/>
</dbReference>
<dbReference type="InterPro" id="IPR018253">
    <property type="entry name" value="DnaJ_domain_CS"/>
</dbReference>
<evidence type="ECO:0000256" key="1">
    <source>
        <dbReference type="SAM" id="MobiDB-lite"/>
    </source>
</evidence>
<protein>
    <recommendedName>
        <fullName evidence="2">J domain-containing protein</fullName>
    </recommendedName>
</protein>
<gene>
    <name evidence="3" type="ORF">RUN1985_v1_170076</name>
</gene>
<feature type="compositionally biased region" description="Low complexity" evidence="1">
    <location>
        <begin position="443"/>
        <end position="457"/>
    </location>
</feature>
<organism evidence="3">
    <name type="scientific">Ralstonia solanacearum</name>
    <name type="common">Pseudomonas solanacearum</name>
    <dbReference type="NCBI Taxonomy" id="305"/>
    <lineage>
        <taxon>Bacteria</taxon>
        <taxon>Pseudomonadati</taxon>
        <taxon>Pseudomonadota</taxon>
        <taxon>Betaproteobacteria</taxon>
        <taxon>Burkholderiales</taxon>
        <taxon>Burkholderiaceae</taxon>
        <taxon>Ralstonia</taxon>
        <taxon>Ralstonia solanacearum species complex</taxon>
    </lineage>
</organism>
<dbReference type="CDD" id="cd06257">
    <property type="entry name" value="DnaJ"/>
    <property type="match status" value="1"/>
</dbReference>
<dbReference type="InterPro" id="IPR036869">
    <property type="entry name" value="J_dom_sf"/>
</dbReference>
<dbReference type="PROSITE" id="PS50076">
    <property type="entry name" value="DNAJ_2"/>
    <property type="match status" value="1"/>
</dbReference>
<dbReference type="PANTHER" id="PTHR44825">
    <property type="match status" value="1"/>
</dbReference>
<dbReference type="PROSITE" id="PS00636">
    <property type="entry name" value="DNAJ_1"/>
    <property type="match status" value="1"/>
</dbReference>
<name>A0A0S4V196_RALSL</name>
<dbReference type="SMART" id="SM00271">
    <property type="entry name" value="DnaJ"/>
    <property type="match status" value="1"/>
</dbReference>
<evidence type="ECO:0000259" key="2">
    <source>
        <dbReference type="PROSITE" id="PS50076"/>
    </source>
</evidence>
<evidence type="ECO:0000313" key="3">
    <source>
        <dbReference type="EMBL" id="CUV28156.1"/>
    </source>
</evidence>
<dbReference type="InterPro" id="IPR052763">
    <property type="entry name" value="DnaJ_C4"/>
</dbReference>
<reference evidence="3" key="1">
    <citation type="submission" date="2015-10" db="EMBL/GenBank/DDBJ databases">
        <authorList>
            <person name="Gilbert D.G."/>
        </authorList>
    </citation>
    <scope>NUCLEOTIDE SEQUENCE</scope>
    <source>
        <strain evidence="3">Phyl III-seqv23</strain>
    </source>
</reference>
<dbReference type="AlphaFoldDB" id="A0A0S4V196"/>
<accession>A0A0S4V196</accession>
<feature type="region of interest" description="Disordered" evidence="1">
    <location>
        <begin position="435"/>
        <end position="464"/>
    </location>
</feature>
<dbReference type="PANTHER" id="PTHR44825:SF1">
    <property type="entry name" value="DNAJ HOMOLOG SUBFAMILY C MEMBER 4"/>
    <property type="match status" value="1"/>
</dbReference>
<proteinExistence type="predicted"/>
<sequence length="464" mass="48942">MTDDYYGVLGVQENATSAAIKTAYRQAATQTHPAHGNNASYQFSKLAQAYSVLGNDAARSAYDLRRRSTAPNRYQSVPTNSIDPEDTFARSMVEWAVELRGQGSTAAQIYSRLVSHRCPASIADAVAGLFDTGSYGAHSQAPAGAGPMGFNFSKLPVVVGIVGILGLLAFFAAREPSKPRDESIVVQSKDAPVAAASTPAAEPRPFAFLTGATALKDLDAATGAATRAAASFRFPKGNSLPSVDSGLFKSTVAAKIPIPYGSRTLYLLQAVPIQNQQYDCHACAVAVSALITSHSKTGEEVLAGPIQDLGMMGSWGTYDLSSVVLVEVGKKRPGLVFRHSWAGQGEYGSAVEIFGIEAKGLRRLGQFDTGADSTGALFCQEKKTTCKKYDVKMRFVRGGSTYFPVELTTVGIKRGPDDIALPTSETRLMKFNGKAYVQEGSDQDPAQSASDAAVPAQNAPGGAS</sequence>
<dbReference type="PRINTS" id="PR00625">
    <property type="entry name" value="JDOMAIN"/>
</dbReference>
<dbReference type="Pfam" id="PF00226">
    <property type="entry name" value="DnaJ"/>
    <property type="match status" value="1"/>
</dbReference>
<dbReference type="Gene3D" id="1.10.287.110">
    <property type="entry name" value="DnaJ domain"/>
    <property type="match status" value="1"/>
</dbReference>
<feature type="domain" description="J" evidence="2">
    <location>
        <begin position="4"/>
        <end position="66"/>
    </location>
</feature>